<reference evidence="7" key="1">
    <citation type="journal article" date="2019" name="Int. J. Syst. Evol. Microbiol.">
        <title>The Global Catalogue of Microorganisms (GCM) 10K type strain sequencing project: providing services to taxonomists for standard genome sequencing and annotation.</title>
        <authorList>
            <consortium name="The Broad Institute Genomics Platform"/>
            <consortium name="The Broad Institute Genome Sequencing Center for Infectious Disease"/>
            <person name="Wu L."/>
            <person name="Ma J."/>
        </authorList>
    </citation>
    <scope>NUCLEOTIDE SEQUENCE [LARGE SCALE GENOMIC DNA]</scope>
    <source>
        <strain evidence="7">JCM 13852</strain>
    </source>
</reference>
<keyword evidence="4" id="KW-0804">Transcription</keyword>
<evidence type="ECO:0000256" key="3">
    <source>
        <dbReference type="ARBA" id="ARBA00023125"/>
    </source>
</evidence>
<dbReference type="InterPro" id="IPR000551">
    <property type="entry name" value="MerR-type_HTH_dom"/>
</dbReference>
<dbReference type="EMBL" id="JBHSPC010000036">
    <property type="protein sequence ID" value="MFC5671101.1"/>
    <property type="molecule type" value="Genomic_DNA"/>
</dbReference>
<dbReference type="Pfam" id="PF13411">
    <property type="entry name" value="MerR_1"/>
    <property type="match status" value="1"/>
</dbReference>
<evidence type="ECO:0000313" key="7">
    <source>
        <dbReference type="Proteomes" id="UP001596183"/>
    </source>
</evidence>
<dbReference type="PANTHER" id="PTHR30204:SF69">
    <property type="entry name" value="MERR-FAMILY TRANSCRIPTIONAL REGULATOR"/>
    <property type="match status" value="1"/>
</dbReference>
<dbReference type="RefSeq" id="WP_381210978.1">
    <property type="nucleotide sequence ID" value="NZ_JBHSPC010000036.1"/>
</dbReference>
<proteinExistence type="predicted"/>
<evidence type="ECO:0000256" key="4">
    <source>
        <dbReference type="ARBA" id="ARBA00023163"/>
    </source>
</evidence>
<feature type="domain" description="HTH merR-type" evidence="5">
    <location>
        <begin position="48"/>
        <end position="114"/>
    </location>
</feature>
<dbReference type="Proteomes" id="UP001596183">
    <property type="component" value="Unassembled WGS sequence"/>
</dbReference>
<name>A0ABW0XRH1_9ACTN</name>
<evidence type="ECO:0000259" key="5">
    <source>
        <dbReference type="PROSITE" id="PS50937"/>
    </source>
</evidence>
<organism evidence="6 7">
    <name type="scientific">Streptomyces incanus</name>
    <dbReference type="NCBI Taxonomy" id="887453"/>
    <lineage>
        <taxon>Bacteria</taxon>
        <taxon>Bacillati</taxon>
        <taxon>Actinomycetota</taxon>
        <taxon>Actinomycetes</taxon>
        <taxon>Kitasatosporales</taxon>
        <taxon>Streptomycetaceae</taxon>
        <taxon>Streptomyces</taxon>
    </lineage>
</organism>
<protein>
    <submittedName>
        <fullName evidence="6">MerR family transcriptional regulator</fullName>
    </submittedName>
</protein>
<dbReference type="SUPFAM" id="SSF46955">
    <property type="entry name" value="Putative DNA-binding domain"/>
    <property type="match status" value="1"/>
</dbReference>
<dbReference type="PRINTS" id="PR00040">
    <property type="entry name" value="HTHMERR"/>
</dbReference>
<dbReference type="InterPro" id="IPR047057">
    <property type="entry name" value="MerR_fam"/>
</dbReference>
<dbReference type="SMART" id="SM00422">
    <property type="entry name" value="HTH_MERR"/>
    <property type="match status" value="1"/>
</dbReference>
<gene>
    <name evidence="6" type="ORF">ACFP2V_13530</name>
</gene>
<keyword evidence="2" id="KW-0805">Transcription regulation</keyword>
<evidence type="ECO:0000313" key="6">
    <source>
        <dbReference type="EMBL" id="MFC5671101.1"/>
    </source>
</evidence>
<evidence type="ECO:0000256" key="1">
    <source>
        <dbReference type="ARBA" id="ARBA00022491"/>
    </source>
</evidence>
<dbReference type="Gene3D" id="1.10.1660.10">
    <property type="match status" value="1"/>
</dbReference>
<dbReference type="PANTHER" id="PTHR30204">
    <property type="entry name" value="REDOX-CYCLING DRUG-SENSING TRANSCRIPTIONAL ACTIVATOR SOXR"/>
    <property type="match status" value="1"/>
</dbReference>
<accession>A0ABW0XRH1</accession>
<keyword evidence="1" id="KW-0678">Repressor</keyword>
<sequence length="181" mass="19666">MPGFQECAGECLAHQSESEVCHGCSGFVVHGSIVNADTGVKVKRVSVRIGELSRRTGVNANQLRSYEAQSLLEADRGTNGYREYDESVGLRVKWIRHLLGVGLSSGGIVHLLSYALREAPELLGCPESLAAMRSRLRRLDDQMDRPAQSRDALADCIDAAERMGDESYPPLDDAALEPVPA</sequence>
<keyword evidence="7" id="KW-1185">Reference proteome</keyword>
<keyword evidence="3" id="KW-0238">DNA-binding</keyword>
<dbReference type="InterPro" id="IPR009061">
    <property type="entry name" value="DNA-bd_dom_put_sf"/>
</dbReference>
<dbReference type="PROSITE" id="PS50937">
    <property type="entry name" value="HTH_MERR_2"/>
    <property type="match status" value="1"/>
</dbReference>
<comment type="caution">
    <text evidence="6">The sequence shown here is derived from an EMBL/GenBank/DDBJ whole genome shotgun (WGS) entry which is preliminary data.</text>
</comment>
<evidence type="ECO:0000256" key="2">
    <source>
        <dbReference type="ARBA" id="ARBA00023015"/>
    </source>
</evidence>